<evidence type="ECO:0000256" key="4">
    <source>
        <dbReference type="ARBA" id="ARBA00022801"/>
    </source>
</evidence>
<reference evidence="7 8" key="1">
    <citation type="submission" date="2015-10" db="EMBL/GenBank/DDBJ databases">
        <title>Genome sequencing and analysis of members of genus Stenotrophomonas.</title>
        <authorList>
            <person name="Patil P.P."/>
            <person name="Midha S."/>
            <person name="Patil P.B."/>
        </authorList>
    </citation>
    <scope>NUCLEOTIDE SEQUENCE [LARGE SCALE GENOMIC DNA]</scope>
    <source>
        <strain evidence="7 8">JCM 9942</strain>
    </source>
</reference>
<keyword evidence="4 6" id="KW-0378">Hydrolase</keyword>
<dbReference type="GO" id="GO:0006298">
    <property type="term" value="P:mismatch repair"/>
    <property type="evidence" value="ECO:0007669"/>
    <property type="project" value="UniProtKB-UniRule"/>
</dbReference>
<evidence type="ECO:0000256" key="5">
    <source>
        <dbReference type="ARBA" id="ARBA00023204"/>
    </source>
</evidence>
<keyword evidence="8" id="KW-1185">Reference proteome</keyword>
<dbReference type="CDD" id="cd00221">
    <property type="entry name" value="Vsr"/>
    <property type="match status" value="1"/>
</dbReference>
<evidence type="ECO:0000256" key="6">
    <source>
        <dbReference type="PIRNR" id="PIRNR018267"/>
    </source>
</evidence>
<accession>A0A0R0A2A2</accession>
<evidence type="ECO:0000256" key="2">
    <source>
        <dbReference type="ARBA" id="ARBA00022759"/>
    </source>
</evidence>
<dbReference type="Proteomes" id="UP000050836">
    <property type="component" value="Unassembled WGS sequence"/>
</dbReference>
<dbReference type="Pfam" id="PF03852">
    <property type="entry name" value="Vsr"/>
    <property type="match status" value="1"/>
</dbReference>
<dbReference type="EMBL" id="LLXS01000046">
    <property type="protein sequence ID" value="KRG39302.1"/>
    <property type="molecule type" value="Genomic_DNA"/>
</dbReference>
<evidence type="ECO:0000256" key="3">
    <source>
        <dbReference type="ARBA" id="ARBA00022763"/>
    </source>
</evidence>
<dbReference type="InterPro" id="IPR004603">
    <property type="entry name" value="DNA_mismatch_endonuc_vsr"/>
</dbReference>
<organism evidence="7 8">
    <name type="scientific">Stenotrophomonas pictorum JCM 9942</name>
    <dbReference type="NCBI Taxonomy" id="1236960"/>
    <lineage>
        <taxon>Bacteria</taxon>
        <taxon>Pseudomonadati</taxon>
        <taxon>Pseudomonadota</taxon>
        <taxon>Gammaproteobacteria</taxon>
        <taxon>Lysobacterales</taxon>
        <taxon>Lysobacteraceae</taxon>
        <taxon>Stenotrophomonas</taxon>
    </lineage>
</organism>
<keyword evidence="2 6" id="KW-0255">Endonuclease</keyword>
<protein>
    <recommendedName>
        <fullName evidence="6">Very short patch repair endonuclease</fullName>
        <ecNumber evidence="6">3.1.-.-</ecNumber>
    </recommendedName>
</protein>
<gene>
    <name evidence="7" type="ORF">ARC78_14605</name>
</gene>
<comment type="caution">
    <text evidence="7">The sequence shown here is derived from an EMBL/GenBank/DDBJ whole genome shotgun (WGS) entry which is preliminary data.</text>
</comment>
<name>A0A0R0A2A2_9GAMM</name>
<dbReference type="SUPFAM" id="SSF52980">
    <property type="entry name" value="Restriction endonuclease-like"/>
    <property type="match status" value="1"/>
</dbReference>
<keyword evidence="1 6" id="KW-0540">Nuclease</keyword>
<dbReference type="InterPro" id="IPR011335">
    <property type="entry name" value="Restrct_endonuc-II-like"/>
</dbReference>
<dbReference type="NCBIfam" id="TIGR00632">
    <property type="entry name" value="vsr"/>
    <property type="match status" value="1"/>
</dbReference>
<evidence type="ECO:0000256" key="1">
    <source>
        <dbReference type="ARBA" id="ARBA00022722"/>
    </source>
</evidence>
<evidence type="ECO:0000313" key="7">
    <source>
        <dbReference type="EMBL" id="KRG39302.1"/>
    </source>
</evidence>
<proteinExistence type="inferred from homology"/>
<dbReference type="PIRSF" id="PIRSF018267">
    <property type="entry name" value="VSR_endonuc"/>
    <property type="match status" value="1"/>
</dbReference>
<dbReference type="AlphaFoldDB" id="A0A0R0A2A2"/>
<dbReference type="EC" id="3.1.-.-" evidence="6"/>
<keyword evidence="3 6" id="KW-0227">DNA damage</keyword>
<dbReference type="GO" id="GO:0004519">
    <property type="term" value="F:endonuclease activity"/>
    <property type="evidence" value="ECO:0007669"/>
    <property type="project" value="UniProtKB-KW"/>
</dbReference>
<keyword evidence="5 6" id="KW-0234">DNA repair</keyword>
<dbReference type="GO" id="GO:0016787">
    <property type="term" value="F:hydrolase activity"/>
    <property type="evidence" value="ECO:0007669"/>
    <property type="project" value="UniProtKB-KW"/>
</dbReference>
<dbReference type="OrthoDB" id="9801520at2"/>
<evidence type="ECO:0000313" key="8">
    <source>
        <dbReference type="Proteomes" id="UP000050836"/>
    </source>
</evidence>
<dbReference type="Gene3D" id="3.40.960.10">
    <property type="entry name" value="VSR Endonuclease"/>
    <property type="match status" value="1"/>
</dbReference>
<comment type="similarity">
    <text evidence="6">Belongs to the vsr family.</text>
</comment>
<sequence>MVDVMDAGTRSALMSRIQAKNTKPELIVRRQLWRYGYRFHLHGRKLPGKPDIVLPKWKAVVFVHGCFWHRHEGCPHFRLPKTRTQFWDDKLRRNRERDTAAVVALGEMHWRVAIVWECSIRANHIAAVEQLSTWLRAGSGSMQIEVLDGVMVQEPIPTATG</sequence>
<comment type="function">
    <text evidence="6">May nick specific sequences that contain T:G mispairs resulting from m5C-deamination.</text>
</comment>